<protein>
    <submittedName>
        <fullName evidence="2">Flagellar protein FlgN</fullName>
    </submittedName>
</protein>
<keyword evidence="1" id="KW-1005">Bacterial flagellum biogenesis</keyword>
<reference evidence="2 3" key="1">
    <citation type="submission" date="2023-04" db="EMBL/GenBank/DDBJ databases">
        <title>Fusibacter bizertensis strain WBS, isolated from littoral bottom sediments of the Arctic seas - biochemical and genomic analysis.</title>
        <authorList>
            <person name="Brioukhanov A.L."/>
        </authorList>
    </citation>
    <scope>NUCLEOTIDE SEQUENCE [LARGE SCALE GENOMIC DNA]</scope>
    <source>
        <strain evidence="2 3">WBS</strain>
    </source>
</reference>
<evidence type="ECO:0000313" key="2">
    <source>
        <dbReference type="EMBL" id="MDH8678578.1"/>
    </source>
</evidence>
<comment type="caution">
    <text evidence="2">The sequence shown here is derived from an EMBL/GenBank/DDBJ whole genome shotgun (WGS) entry which is preliminary data.</text>
</comment>
<dbReference type="SUPFAM" id="SSF140566">
    <property type="entry name" value="FlgN-like"/>
    <property type="match status" value="1"/>
</dbReference>
<dbReference type="Pfam" id="PF05130">
    <property type="entry name" value="FlgN"/>
    <property type="match status" value="1"/>
</dbReference>
<dbReference type="RefSeq" id="WP_281094429.1">
    <property type="nucleotide sequence ID" value="NZ_JARYZI010000006.1"/>
</dbReference>
<keyword evidence="2" id="KW-0969">Cilium</keyword>
<name>A0ABT6NDS5_9FIRM</name>
<evidence type="ECO:0000313" key="3">
    <source>
        <dbReference type="Proteomes" id="UP001158045"/>
    </source>
</evidence>
<keyword evidence="2" id="KW-0282">Flagellum</keyword>
<dbReference type="EMBL" id="JARYZI010000006">
    <property type="protein sequence ID" value="MDH8678578.1"/>
    <property type="molecule type" value="Genomic_DNA"/>
</dbReference>
<evidence type="ECO:0000256" key="1">
    <source>
        <dbReference type="ARBA" id="ARBA00022795"/>
    </source>
</evidence>
<organism evidence="2 3">
    <name type="scientific">Fusibacter bizertensis</name>
    <dbReference type="NCBI Taxonomy" id="1488331"/>
    <lineage>
        <taxon>Bacteria</taxon>
        <taxon>Bacillati</taxon>
        <taxon>Bacillota</taxon>
        <taxon>Clostridia</taxon>
        <taxon>Eubacteriales</taxon>
        <taxon>Eubacteriales Family XII. Incertae Sedis</taxon>
        <taxon>Fusibacter</taxon>
    </lineage>
</organism>
<dbReference type="InterPro" id="IPR007809">
    <property type="entry name" value="FlgN-like"/>
</dbReference>
<proteinExistence type="predicted"/>
<keyword evidence="2" id="KW-0966">Cell projection</keyword>
<keyword evidence="3" id="KW-1185">Reference proteome</keyword>
<dbReference type="Gene3D" id="1.20.58.300">
    <property type="entry name" value="FlgN-like"/>
    <property type="match status" value="1"/>
</dbReference>
<dbReference type="Proteomes" id="UP001158045">
    <property type="component" value="Unassembled WGS sequence"/>
</dbReference>
<dbReference type="InterPro" id="IPR036679">
    <property type="entry name" value="FlgN-like_sf"/>
</dbReference>
<sequence>MTKSVEQLVQTLDKETEIYSDLLELAKSKREVIKAQDIDKLEAMVSEEQGLVVTLFKLEEIREKVVDKIMRDEKLDFVENVTQLAQLLKSDERQKILESKSKLMVIIKNVTEETKFNGRLLEDKLELINFNIGLLAQTGEDSGIYGKRAGNEENERKNLFDARV</sequence>
<accession>A0ABT6NDS5</accession>
<gene>
    <name evidence="2" type="ORF">QE109_10495</name>
</gene>